<gene>
    <name evidence="2" type="ordered locus">Palpr_0408</name>
</gene>
<evidence type="ECO:0000313" key="3">
    <source>
        <dbReference type="Proteomes" id="UP000008718"/>
    </source>
</evidence>
<reference key="1">
    <citation type="submission" date="2010-11" db="EMBL/GenBank/DDBJ databases">
        <title>The complete genome of Paludibacter propionicigenes DSM 17365.</title>
        <authorList>
            <consortium name="US DOE Joint Genome Institute (JGI-PGF)"/>
            <person name="Lucas S."/>
            <person name="Copeland A."/>
            <person name="Lapidus A."/>
            <person name="Bruce D."/>
            <person name="Goodwin L."/>
            <person name="Pitluck S."/>
            <person name="Kyrpides N."/>
            <person name="Mavromatis K."/>
            <person name="Ivanova N."/>
            <person name="Munk A.C."/>
            <person name="Brettin T."/>
            <person name="Detter J.C."/>
            <person name="Han C."/>
            <person name="Tapia R."/>
            <person name="Land M."/>
            <person name="Hauser L."/>
            <person name="Markowitz V."/>
            <person name="Cheng J.-F."/>
            <person name="Hugenholtz P."/>
            <person name="Woyke T."/>
            <person name="Wu D."/>
            <person name="Gronow S."/>
            <person name="Wellnitz S."/>
            <person name="Brambilla E."/>
            <person name="Klenk H.-P."/>
            <person name="Eisen J.A."/>
        </authorList>
    </citation>
    <scope>NUCLEOTIDE SEQUENCE</scope>
    <source>
        <strain>WB4</strain>
    </source>
</reference>
<dbReference type="InterPro" id="IPR032267">
    <property type="entry name" value="DUF4832"/>
</dbReference>
<accession>E4T1H4</accession>
<name>E4T1H4_PALPW</name>
<proteinExistence type="predicted"/>
<dbReference type="Pfam" id="PF16116">
    <property type="entry name" value="DUF4832"/>
    <property type="match status" value="1"/>
</dbReference>
<dbReference type="Proteomes" id="UP000008718">
    <property type="component" value="Chromosome"/>
</dbReference>
<sequence>MKSTLVIFLIIFINFNLLGIDNQSKYYLDSTVYFHNPGIGCLTWSNLEKQPSYLKPFLDGLYSRLSWRDVVNNGKIDFSILRSVFQEAYKYKQRIDIGIFFNLSMKKDTRYRLGLEMYNGKEVYVCYPNEIHEKLMKSKEYRPRLVYVNESDTYWYCIDWRNHIAQNEYQKLLLNFNVFLNAPWHNVTRRRYINSIQIRFWGFWGEGHNNYLITQYKNKPDVFEDSKTMIQMDRMYQKYFHDIRLIAPAMGKTSNIPDKWKEWAFYEMTAKTDVGEFGIFLDHISQTSSGDFTLNYKGIDTHNLALIKWTKAPVTGEGNIVNDLIPNREEGRVVRTDLPIEQYDIYKYHISSFLPMKRNYSSEEAAVMKSLLNIVGFRLYFQKDSVYSINNRLMIKMRVGNLGLAPVYANYWKLQIVLRDLAGRQIKVIQPNIDIKKIYPGKKMLVFDSINFEIKNILKTQPSKKAHIFLRIIDTDGISLNMYLCNEGRTINGEYQLN</sequence>
<evidence type="ECO:0000313" key="2">
    <source>
        <dbReference type="EMBL" id="ADQ78568.1"/>
    </source>
</evidence>
<organism evidence="2 3">
    <name type="scientific">Paludibacter propionicigenes (strain DSM 17365 / JCM 13257 / WB4)</name>
    <dbReference type="NCBI Taxonomy" id="694427"/>
    <lineage>
        <taxon>Bacteria</taxon>
        <taxon>Pseudomonadati</taxon>
        <taxon>Bacteroidota</taxon>
        <taxon>Bacteroidia</taxon>
        <taxon>Bacteroidales</taxon>
        <taxon>Paludibacteraceae</taxon>
        <taxon>Paludibacter</taxon>
    </lineage>
</organism>
<evidence type="ECO:0000259" key="1">
    <source>
        <dbReference type="Pfam" id="PF16116"/>
    </source>
</evidence>
<keyword evidence="3" id="KW-1185">Reference proteome</keyword>
<dbReference type="EMBL" id="CP002345">
    <property type="protein sequence ID" value="ADQ78568.1"/>
    <property type="molecule type" value="Genomic_DNA"/>
</dbReference>
<reference evidence="2 3" key="2">
    <citation type="journal article" date="2011" name="Stand. Genomic Sci.">
        <title>Complete genome sequence of Paludibacter propionicigenes type strain (WB4).</title>
        <authorList>
            <person name="Gronow S."/>
            <person name="Munk C."/>
            <person name="Lapidus A."/>
            <person name="Nolan M."/>
            <person name="Lucas S."/>
            <person name="Hammon N."/>
            <person name="Deshpande S."/>
            <person name="Cheng J.F."/>
            <person name="Tapia R."/>
            <person name="Han C."/>
            <person name="Goodwin L."/>
            <person name="Pitluck S."/>
            <person name="Liolios K."/>
            <person name="Ivanova N."/>
            <person name="Mavromatis K."/>
            <person name="Mikhailova N."/>
            <person name="Pati A."/>
            <person name="Chen A."/>
            <person name="Palaniappan K."/>
            <person name="Land M."/>
            <person name="Hauser L."/>
            <person name="Chang Y.J."/>
            <person name="Jeffries C.D."/>
            <person name="Brambilla E."/>
            <person name="Rohde M."/>
            <person name="Goker M."/>
            <person name="Detter J.C."/>
            <person name="Woyke T."/>
            <person name="Bristow J."/>
            <person name="Eisen J.A."/>
            <person name="Markowitz V."/>
            <person name="Hugenholtz P."/>
            <person name="Kyrpides N.C."/>
            <person name="Klenk H.P."/>
        </authorList>
    </citation>
    <scope>NUCLEOTIDE SEQUENCE [LARGE SCALE GENOMIC DNA]</scope>
    <source>
        <strain evidence="3">DSM 17365 / JCM 13257 / WB4</strain>
    </source>
</reference>
<dbReference type="HOGENOM" id="CLU_547307_0_0_10"/>
<protein>
    <recommendedName>
        <fullName evidence="1">DUF4832 domain-containing protein</fullName>
    </recommendedName>
</protein>
<dbReference type="KEGG" id="ppn:Palpr_0408"/>
<dbReference type="RefSeq" id="WP_013443937.1">
    <property type="nucleotide sequence ID" value="NC_014734.1"/>
</dbReference>
<dbReference type="OrthoDB" id="9800974at2"/>
<dbReference type="AlphaFoldDB" id="E4T1H4"/>
<dbReference type="STRING" id="694427.Palpr_0408"/>
<feature type="domain" description="DUF4832" evidence="1">
    <location>
        <begin position="359"/>
        <end position="450"/>
    </location>
</feature>